<proteinExistence type="predicted"/>
<evidence type="ECO:0000313" key="2">
    <source>
        <dbReference type="EMBL" id="SMC13246.1"/>
    </source>
</evidence>
<feature type="domain" description="DUF1653" evidence="1">
    <location>
        <begin position="44"/>
        <end position="87"/>
    </location>
</feature>
<dbReference type="RefSeq" id="WP_085801192.1">
    <property type="nucleotide sequence ID" value="NZ_FWXB01000012.1"/>
</dbReference>
<accession>A0A1X7BU88</accession>
<name>A0A1X7BU88_9RHOB</name>
<dbReference type="InterPro" id="IPR023387">
    <property type="entry name" value="DUF1653-like_dom"/>
</dbReference>
<dbReference type="EMBL" id="FWXB01000012">
    <property type="protein sequence ID" value="SMC13246.1"/>
    <property type="molecule type" value="Genomic_DNA"/>
</dbReference>
<dbReference type="InterPro" id="IPR037135">
    <property type="entry name" value="DUF1653-like_dom_sf"/>
</dbReference>
<dbReference type="Proteomes" id="UP000193224">
    <property type="component" value="Unassembled WGS sequence"/>
</dbReference>
<dbReference type="AlphaFoldDB" id="A0A1X7BU88"/>
<organism evidence="2 3">
    <name type="scientific">Roseovarius aestuarii</name>
    <dbReference type="NCBI Taxonomy" id="475083"/>
    <lineage>
        <taxon>Bacteria</taxon>
        <taxon>Pseudomonadati</taxon>
        <taxon>Pseudomonadota</taxon>
        <taxon>Alphaproteobacteria</taxon>
        <taxon>Rhodobacterales</taxon>
        <taxon>Roseobacteraceae</taxon>
        <taxon>Roseovarius</taxon>
    </lineage>
</organism>
<reference evidence="2 3" key="1">
    <citation type="submission" date="2017-03" db="EMBL/GenBank/DDBJ databases">
        <authorList>
            <person name="Afonso C.L."/>
            <person name="Miller P.J."/>
            <person name="Scott M.A."/>
            <person name="Spackman E."/>
            <person name="Goraichik I."/>
            <person name="Dimitrov K.M."/>
            <person name="Suarez D.L."/>
            <person name="Swayne D.E."/>
        </authorList>
    </citation>
    <scope>NUCLEOTIDE SEQUENCE [LARGE SCALE GENOMIC DNA]</scope>
    <source>
        <strain evidence="2 3">CECT 7745</strain>
    </source>
</reference>
<dbReference type="Gene3D" id="2.30.30.320">
    <property type="entry name" value="DUF1653-like domain"/>
    <property type="match status" value="1"/>
</dbReference>
<sequence>MTFLLRRFGAFRKHMRPNEQVARDVAGLDFSRDAPAGGAGWQATHQHRKGGLYRVLGRGTLEADRSDVVIYQDVQGKIWVRAVTEFEDGRFKPV</sequence>
<evidence type="ECO:0000259" key="1">
    <source>
        <dbReference type="Pfam" id="PF07866"/>
    </source>
</evidence>
<gene>
    <name evidence="2" type="ORF">ROA7745_03091</name>
</gene>
<keyword evidence="3" id="KW-1185">Reference proteome</keyword>
<dbReference type="Pfam" id="PF07866">
    <property type="entry name" value="DUF1653"/>
    <property type="match status" value="1"/>
</dbReference>
<evidence type="ECO:0000313" key="3">
    <source>
        <dbReference type="Proteomes" id="UP000193224"/>
    </source>
</evidence>
<protein>
    <recommendedName>
        <fullName evidence="1">DUF1653 domain-containing protein</fullName>
    </recommendedName>
</protein>